<evidence type="ECO:0000313" key="2">
    <source>
        <dbReference type="Proteomes" id="UP000011115"/>
    </source>
</evidence>
<reference evidence="1" key="2">
    <citation type="submission" date="2015-06" db="UniProtKB">
        <authorList>
            <consortium name="EnsemblPlants"/>
        </authorList>
    </citation>
    <scope>IDENTIFICATION</scope>
    <source>
        <strain evidence="1">DM1-3 516 R44</strain>
    </source>
</reference>
<keyword evidence="2" id="KW-1185">Reference proteome</keyword>
<protein>
    <submittedName>
        <fullName evidence="1">Uncharacterized protein</fullName>
    </submittedName>
</protein>
<dbReference type="PaxDb" id="4113-PGSC0003DMT400024000"/>
<dbReference type="Gramene" id="PGSC0003DMT400024000">
    <property type="protein sequence ID" value="PGSC0003DMT400024000"/>
    <property type="gene ID" value="PGSC0003DMG400009281"/>
</dbReference>
<sequence length="137" mass="16100">MREEKKKRRKEEKKQGITKFLKNCLWISSRGDPYESNLRIWGKNQSKLEVLELKNDQEKLGISRQPERPRSCSKVWALGRRASQRALTSVLKFALWYPVPLRASGTPCLLLLPTSFRTSSLQTYLCFLVDFYTLRYV</sequence>
<dbReference type="EnsemblPlants" id="PGSC0003DMT400024000">
    <property type="protein sequence ID" value="PGSC0003DMT400024000"/>
    <property type="gene ID" value="PGSC0003DMG400009281"/>
</dbReference>
<proteinExistence type="predicted"/>
<reference evidence="2" key="1">
    <citation type="journal article" date="2011" name="Nature">
        <title>Genome sequence and analysis of the tuber crop potato.</title>
        <authorList>
            <consortium name="The Potato Genome Sequencing Consortium"/>
        </authorList>
    </citation>
    <scope>NUCLEOTIDE SEQUENCE [LARGE SCALE GENOMIC DNA]</scope>
    <source>
        <strain evidence="2">cv. DM1-3 516 R44</strain>
    </source>
</reference>
<organism evidence="1 2">
    <name type="scientific">Solanum tuberosum</name>
    <name type="common">Potato</name>
    <dbReference type="NCBI Taxonomy" id="4113"/>
    <lineage>
        <taxon>Eukaryota</taxon>
        <taxon>Viridiplantae</taxon>
        <taxon>Streptophyta</taxon>
        <taxon>Embryophyta</taxon>
        <taxon>Tracheophyta</taxon>
        <taxon>Spermatophyta</taxon>
        <taxon>Magnoliopsida</taxon>
        <taxon>eudicotyledons</taxon>
        <taxon>Gunneridae</taxon>
        <taxon>Pentapetalae</taxon>
        <taxon>asterids</taxon>
        <taxon>lamiids</taxon>
        <taxon>Solanales</taxon>
        <taxon>Solanaceae</taxon>
        <taxon>Solanoideae</taxon>
        <taxon>Solaneae</taxon>
        <taxon>Solanum</taxon>
    </lineage>
</organism>
<name>M1AJA1_SOLTU</name>
<evidence type="ECO:0000313" key="1">
    <source>
        <dbReference type="EnsemblPlants" id="PGSC0003DMT400024000"/>
    </source>
</evidence>
<dbReference type="AlphaFoldDB" id="M1AJA1"/>
<accession>M1AJA1</accession>
<dbReference type="InParanoid" id="M1AJA1"/>
<dbReference type="Proteomes" id="UP000011115">
    <property type="component" value="Unassembled WGS sequence"/>
</dbReference>
<dbReference type="HOGENOM" id="CLU_1868749_0_0_1"/>